<dbReference type="PROSITE" id="PS50109">
    <property type="entry name" value="HIS_KIN"/>
    <property type="match status" value="1"/>
</dbReference>
<dbReference type="SMART" id="SM00387">
    <property type="entry name" value="HATPase_c"/>
    <property type="match status" value="1"/>
</dbReference>
<evidence type="ECO:0000256" key="8">
    <source>
        <dbReference type="ARBA" id="ARBA00022989"/>
    </source>
</evidence>
<dbReference type="OrthoDB" id="9786919at2"/>
<evidence type="ECO:0000256" key="7">
    <source>
        <dbReference type="ARBA" id="ARBA00022777"/>
    </source>
</evidence>
<dbReference type="Pfam" id="PF00672">
    <property type="entry name" value="HAMP"/>
    <property type="match status" value="1"/>
</dbReference>
<dbReference type="PANTHER" id="PTHR45436:SF5">
    <property type="entry name" value="SENSOR HISTIDINE KINASE TRCS"/>
    <property type="match status" value="1"/>
</dbReference>
<name>W5TF32_9NOCA</name>
<feature type="domain" description="Histidine kinase" evidence="12">
    <location>
        <begin position="251"/>
        <end position="460"/>
    </location>
</feature>
<feature type="domain" description="HAMP" evidence="13">
    <location>
        <begin position="190"/>
        <end position="243"/>
    </location>
</feature>
<dbReference type="EMBL" id="CP006850">
    <property type="protein sequence ID" value="AHH17925.1"/>
    <property type="molecule type" value="Genomic_DNA"/>
</dbReference>
<evidence type="ECO:0000259" key="13">
    <source>
        <dbReference type="PROSITE" id="PS50885"/>
    </source>
</evidence>
<dbReference type="Gene3D" id="6.10.340.10">
    <property type="match status" value="1"/>
</dbReference>
<evidence type="ECO:0000313" key="15">
    <source>
        <dbReference type="Proteomes" id="UP000019150"/>
    </source>
</evidence>
<evidence type="ECO:0000256" key="9">
    <source>
        <dbReference type="ARBA" id="ARBA00023012"/>
    </source>
</evidence>
<dbReference type="PROSITE" id="PS50885">
    <property type="entry name" value="HAMP"/>
    <property type="match status" value="1"/>
</dbReference>
<feature type="transmembrane region" description="Helical" evidence="11">
    <location>
        <begin position="166"/>
        <end position="189"/>
    </location>
</feature>
<evidence type="ECO:0000256" key="5">
    <source>
        <dbReference type="ARBA" id="ARBA00022679"/>
    </source>
</evidence>
<dbReference type="HOGENOM" id="CLU_000445_89_6_11"/>
<evidence type="ECO:0000256" key="11">
    <source>
        <dbReference type="SAM" id="Phobius"/>
    </source>
</evidence>
<keyword evidence="6 11" id="KW-0812">Transmembrane</keyword>
<comment type="subcellular location">
    <subcellularLocation>
        <location evidence="2">Cell membrane</location>
    </subcellularLocation>
</comment>
<dbReference type="InterPro" id="IPR003594">
    <property type="entry name" value="HATPase_dom"/>
</dbReference>
<dbReference type="EC" id="2.7.13.3" evidence="3"/>
<keyword evidence="4" id="KW-0597">Phosphoprotein</keyword>
<dbReference type="eggNOG" id="COG2205">
    <property type="taxonomic scope" value="Bacteria"/>
</dbReference>
<dbReference type="InterPro" id="IPR050428">
    <property type="entry name" value="TCS_sensor_his_kinase"/>
</dbReference>
<dbReference type="PRINTS" id="PR00344">
    <property type="entry name" value="BCTRLSENSOR"/>
</dbReference>
<dbReference type="PATRIC" id="fig|1415166.3.peg.3218"/>
<evidence type="ECO:0000256" key="2">
    <source>
        <dbReference type="ARBA" id="ARBA00004236"/>
    </source>
</evidence>
<dbReference type="SMART" id="SM00304">
    <property type="entry name" value="HAMP"/>
    <property type="match status" value="1"/>
</dbReference>
<evidence type="ECO:0000256" key="6">
    <source>
        <dbReference type="ARBA" id="ARBA00022692"/>
    </source>
</evidence>
<gene>
    <name evidence="14" type="ORF">NONO_c31380</name>
</gene>
<dbReference type="InterPro" id="IPR036890">
    <property type="entry name" value="HATPase_C_sf"/>
</dbReference>
<keyword evidence="5" id="KW-0808">Transferase</keyword>
<dbReference type="InterPro" id="IPR003661">
    <property type="entry name" value="HisK_dim/P_dom"/>
</dbReference>
<evidence type="ECO:0000313" key="14">
    <source>
        <dbReference type="EMBL" id="AHH17925.1"/>
    </source>
</evidence>
<sequence>MRRPKWASGHLTAFWPPSRWGLRLRSALMATAVITVVLGFGATLMLWLLYRSLIDTVDSAAVARLDDITAQLRTTPPSTLNTALLAPNGYVDIVEISDHSGRLLRSSARTGEHPPLVPHGETVVGQSLGGDSDLRLSARTVDTPFGRITVMVAANIEPVEDTLEEVAIALAIGAPIVVIVAAGATYALVGRSLRSVEAIRSRVAGIGSTDLSERVPVPPAHDEVARLAATMNEMLGRIEAGHIAQRRFLSDASHELRSPLATVLGGLELARDHPRAFDTDLAAETLLPEADRMRYLIDDLLILAAADENGLTVHPTDVDLDDVAADALDAVRGRDGVTVTKDLRPARIRGDARSLTRVARNLLGNAFTHTRSVVEIRTRQTPTRAELVVDDDGPGIPVAERERVFERFVRLQDDRSRDSGGTGLGLAIVAEIVAAHHGTVAIEDSPYGGTRVVVALPPPT</sequence>
<dbReference type="AlphaFoldDB" id="W5TF32"/>
<dbReference type="Pfam" id="PF02518">
    <property type="entry name" value="HATPase_c"/>
    <property type="match status" value="1"/>
</dbReference>
<dbReference type="InterPro" id="IPR005467">
    <property type="entry name" value="His_kinase_dom"/>
</dbReference>
<dbReference type="Pfam" id="PF00512">
    <property type="entry name" value="HisKA"/>
    <property type="match status" value="1"/>
</dbReference>
<dbReference type="STRING" id="1415166.NONO_c31380"/>
<dbReference type="KEGG" id="nno:NONO_c31380"/>
<protein>
    <recommendedName>
        <fullName evidence="3">histidine kinase</fullName>
        <ecNumber evidence="3">2.7.13.3</ecNumber>
    </recommendedName>
</protein>
<evidence type="ECO:0000256" key="4">
    <source>
        <dbReference type="ARBA" id="ARBA00022553"/>
    </source>
</evidence>
<evidence type="ECO:0000256" key="3">
    <source>
        <dbReference type="ARBA" id="ARBA00012438"/>
    </source>
</evidence>
<dbReference type="SMART" id="SM00388">
    <property type="entry name" value="HisKA"/>
    <property type="match status" value="1"/>
</dbReference>
<dbReference type="InterPro" id="IPR003660">
    <property type="entry name" value="HAMP_dom"/>
</dbReference>
<comment type="catalytic activity">
    <reaction evidence="1">
        <text>ATP + protein L-histidine = ADP + protein N-phospho-L-histidine.</text>
        <dbReference type="EC" id="2.7.13.3"/>
    </reaction>
</comment>
<keyword evidence="9" id="KW-0902">Two-component regulatory system</keyword>
<dbReference type="PANTHER" id="PTHR45436">
    <property type="entry name" value="SENSOR HISTIDINE KINASE YKOH"/>
    <property type="match status" value="1"/>
</dbReference>
<feature type="transmembrane region" description="Helical" evidence="11">
    <location>
        <begin position="27"/>
        <end position="50"/>
    </location>
</feature>
<dbReference type="GO" id="GO:0005886">
    <property type="term" value="C:plasma membrane"/>
    <property type="evidence" value="ECO:0007669"/>
    <property type="project" value="UniProtKB-SubCell"/>
</dbReference>
<dbReference type="CDD" id="cd00075">
    <property type="entry name" value="HATPase"/>
    <property type="match status" value="1"/>
</dbReference>
<keyword evidence="10 11" id="KW-0472">Membrane</keyword>
<dbReference type="InterPro" id="IPR036097">
    <property type="entry name" value="HisK_dim/P_sf"/>
</dbReference>
<reference evidence="14 15" key="1">
    <citation type="journal article" date="2014" name="Appl. Environ. Microbiol.">
        <title>Insights into the Microbial Degradation of Rubber and Gutta-Percha by Analysis of the Complete Genome of Nocardia nova SH22a.</title>
        <authorList>
            <person name="Luo Q."/>
            <person name="Hiessl S."/>
            <person name="Poehlein A."/>
            <person name="Daniel R."/>
            <person name="Steinbuchel A."/>
        </authorList>
    </citation>
    <scope>NUCLEOTIDE SEQUENCE [LARGE SCALE GENOMIC DNA]</scope>
    <source>
        <strain evidence="14">SH22a</strain>
    </source>
</reference>
<keyword evidence="7 14" id="KW-0418">Kinase</keyword>
<keyword evidence="15" id="KW-1185">Reference proteome</keyword>
<dbReference type="Proteomes" id="UP000019150">
    <property type="component" value="Chromosome"/>
</dbReference>
<keyword evidence="8 11" id="KW-1133">Transmembrane helix</keyword>
<evidence type="ECO:0000256" key="1">
    <source>
        <dbReference type="ARBA" id="ARBA00000085"/>
    </source>
</evidence>
<dbReference type="GO" id="GO:0000155">
    <property type="term" value="F:phosphorelay sensor kinase activity"/>
    <property type="evidence" value="ECO:0007669"/>
    <property type="project" value="InterPro"/>
</dbReference>
<organism evidence="14 15">
    <name type="scientific">Nocardia nova SH22a</name>
    <dbReference type="NCBI Taxonomy" id="1415166"/>
    <lineage>
        <taxon>Bacteria</taxon>
        <taxon>Bacillati</taxon>
        <taxon>Actinomycetota</taxon>
        <taxon>Actinomycetes</taxon>
        <taxon>Mycobacteriales</taxon>
        <taxon>Nocardiaceae</taxon>
        <taxon>Nocardia</taxon>
    </lineage>
</organism>
<dbReference type="CDD" id="cd00082">
    <property type="entry name" value="HisKA"/>
    <property type="match status" value="1"/>
</dbReference>
<accession>W5TF32</accession>
<dbReference type="SUPFAM" id="SSF55874">
    <property type="entry name" value="ATPase domain of HSP90 chaperone/DNA topoisomerase II/histidine kinase"/>
    <property type="match status" value="1"/>
</dbReference>
<dbReference type="Gene3D" id="1.10.287.130">
    <property type="match status" value="1"/>
</dbReference>
<proteinExistence type="predicted"/>
<dbReference type="RefSeq" id="WP_038553312.1">
    <property type="nucleotide sequence ID" value="NZ_CP006850.1"/>
</dbReference>
<dbReference type="SUPFAM" id="SSF47384">
    <property type="entry name" value="Homodimeric domain of signal transducing histidine kinase"/>
    <property type="match status" value="1"/>
</dbReference>
<evidence type="ECO:0000256" key="10">
    <source>
        <dbReference type="ARBA" id="ARBA00023136"/>
    </source>
</evidence>
<dbReference type="CDD" id="cd06225">
    <property type="entry name" value="HAMP"/>
    <property type="match status" value="1"/>
</dbReference>
<dbReference type="Gene3D" id="3.30.565.10">
    <property type="entry name" value="Histidine kinase-like ATPase, C-terminal domain"/>
    <property type="match status" value="1"/>
</dbReference>
<dbReference type="InterPro" id="IPR004358">
    <property type="entry name" value="Sig_transdc_His_kin-like_C"/>
</dbReference>
<evidence type="ECO:0000259" key="12">
    <source>
        <dbReference type="PROSITE" id="PS50109"/>
    </source>
</evidence>